<dbReference type="AlphaFoldDB" id="A0A061QXX4"/>
<feature type="region of interest" description="Disordered" evidence="1">
    <location>
        <begin position="1"/>
        <end position="55"/>
    </location>
</feature>
<dbReference type="EMBL" id="GBEZ01023582">
    <property type="protein sequence ID" value="JAC63315.1"/>
    <property type="molecule type" value="Transcribed_RNA"/>
</dbReference>
<proteinExistence type="predicted"/>
<reference evidence="2" key="1">
    <citation type="submission" date="2014-05" db="EMBL/GenBank/DDBJ databases">
        <title>The transcriptome of the halophilic microalga Tetraselmis sp. GSL018 isolated from the Great Salt Lake, Utah.</title>
        <authorList>
            <person name="Jinkerson R.E."/>
            <person name="D'Adamo S."/>
            <person name="Posewitz M.C."/>
        </authorList>
    </citation>
    <scope>NUCLEOTIDE SEQUENCE</scope>
    <source>
        <strain evidence="2">GSL018</strain>
    </source>
</reference>
<organism evidence="2">
    <name type="scientific">Tetraselmis sp. GSL018</name>
    <dbReference type="NCBI Taxonomy" id="582737"/>
    <lineage>
        <taxon>Eukaryota</taxon>
        <taxon>Viridiplantae</taxon>
        <taxon>Chlorophyta</taxon>
        <taxon>core chlorophytes</taxon>
        <taxon>Chlorodendrophyceae</taxon>
        <taxon>Chlorodendrales</taxon>
        <taxon>Chlorodendraceae</taxon>
        <taxon>Tetraselmis</taxon>
    </lineage>
</organism>
<feature type="compositionally biased region" description="Polar residues" evidence="1">
    <location>
        <begin position="32"/>
        <end position="55"/>
    </location>
</feature>
<protein>
    <submittedName>
        <fullName evidence="2">Uncharacterized protein</fullName>
    </submittedName>
</protein>
<gene>
    <name evidence="2" type="ORF">TSPGSL018_20974</name>
</gene>
<feature type="compositionally biased region" description="Polar residues" evidence="1">
    <location>
        <begin position="15"/>
        <end position="24"/>
    </location>
</feature>
<feature type="non-terminal residue" evidence="2">
    <location>
        <position position="1"/>
    </location>
</feature>
<evidence type="ECO:0000256" key="1">
    <source>
        <dbReference type="SAM" id="MobiDB-lite"/>
    </source>
</evidence>
<name>A0A061QXX4_9CHLO</name>
<evidence type="ECO:0000313" key="2">
    <source>
        <dbReference type="EMBL" id="JAC63315.1"/>
    </source>
</evidence>
<accession>A0A061QXX4</accession>
<sequence>SAQVVPEVGSGKPRVTSQTSGEPRSTTDSHEPNQASRTIPSNSTELSNWLSKDHI</sequence>